<dbReference type="Proteomes" id="UP000663760">
    <property type="component" value="Chromosome 17"/>
</dbReference>
<dbReference type="Gene3D" id="1.25.40.10">
    <property type="entry name" value="Tetratricopeptide repeat domain"/>
    <property type="match status" value="5"/>
</dbReference>
<keyword evidence="5" id="KW-1185">Reference proteome</keyword>
<dbReference type="FunFam" id="1.25.40.10:FF:000158">
    <property type="entry name" value="pentatricopeptide repeat-containing protein At2g33680"/>
    <property type="match status" value="1"/>
</dbReference>
<dbReference type="GO" id="GO:0003723">
    <property type="term" value="F:RNA binding"/>
    <property type="evidence" value="ECO:0007669"/>
    <property type="project" value="InterPro"/>
</dbReference>
<evidence type="ECO:0000313" key="5">
    <source>
        <dbReference type="Proteomes" id="UP000663760"/>
    </source>
</evidence>
<feature type="region of interest" description="Disordered" evidence="3">
    <location>
        <begin position="591"/>
        <end position="620"/>
    </location>
</feature>
<dbReference type="InterPro" id="IPR011990">
    <property type="entry name" value="TPR-like_helical_dom_sf"/>
</dbReference>
<dbReference type="EMBL" id="LR746280">
    <property type="protein sequence ID" value="CAA7410289.1"/>
    <property type="molecule type" value="Genomic_DNA"/>
</dbReference>
<dbReference type="InterPro" id="IPR002885">
    <property type="entry name" value="PPR_rpt"/>
</dbReference>
<dbReference type="GO" id="GO:0009451">
    <property type="term" value="P:RNA modification"/>
    <property type="evidence" value="ECO:0007669"/>
    <property type="project" value="InterPro"/>
</dbReference>
<feature type="repeat" description="PPR" evidence="2">
    <location>
        <begin position="206"/>
        <end position="240"/>
    </location>
</feature>
<gene>
    <name evidence="4" type="ORF">SI8410_17020967</name>
</gene>
<evidence type="ECO:0000256" key="3">
    <source>
        <dbReference type="SAM" id="MobiDB-lite"/>
    </source>
</evidence>
<dbReference type="PANTHER" id="PTHR47926:SF442">
    <property type="entry name" value="PUTATIVE-RELATED"/>
    <property type="match status" value="1"/>
</dbReference>
<feature type="repeat" description="PPR" evidence="2">
    <location>
        <begin position="5"/>
        <end position="39"/>
    </location>
</feature>
<dbReference type="NCBIfam" id="TIGR00756">
    <property type="entry name" value="PPR"/>
    <property type="match status" value="2"/>
</dbReference>
<accession>A0A7I8LJY3</accession>
<protein>
    <submittedName>
        <fullName evidence="4">Uncharacterized protein</fullName>
    </submittedName>
</protein>
<evidence type="ECO:0000313" key="4">
    <source>
        <dbReference type="EMBL" id="CAA7410289.1"/>
    </source>
</evidence>
<name>A0A7I8LJY3_SPIIN</name>
<sequence length="620" mass="65371">MPQRDVVSWNSLIAGFSRLGFPCKALRLYQRMVAAGVRETHRTFSSVLAAAAGCSLREAEQLHCRVVFLGTDSNPFVGSALVGLYMNMNLHLPELALRVLAALPEKTTAACNSVLRGLFPAERQLSFFSEMISRGVSFNGVSFSYLLHGCSDGRHLPEGKQLHCQSTKRGLVAGDLFVSNALVDLYAACGLREDAAAAAAAIAAGEVISWNSIVAVNAAGDRIAEALKLFRSMIAAGKRPSVRSLVALLNSSSRTRNLDLGALIHGVALKLGFHSGSVFLRSALIDAYGKCGDARSAAALWEEEAAAGEKSLETCNSLVTTLVHCGAIDDAFEVFAIMTEEGVIPDEVTLSATLRAASSSSSSSPSGSLVSVGELHCWAVKLGLAGDAAVASSLISAYSKVGGGAAAARKALGDAREPNLICFTAAIAAFGRQGLGKEAVALMEMMIHRRAEEELDGVAFLCALAACDHAGMVAEGRRLFQSMAEEHGVELDLRHYCCMASLLGRAGLVREAAELVERAPPGTGRDPAAWSAVLRSCGVHGEEEVGRRAAAALMDTEPRSPAACLQVAGFYAAVAEPETSAAVKEMIPPPELRREMGRSTVEVTEARFPTVDRSQRPLTP</sequence>
<dbReference type="PANTHER" id="PTHR47926">
    <property type="entry name" value="PENTATRICOPEPTIDE REPEAT-CONTAINING PROTEIN"/>
    <property type="match status" value="1"/>
</dbReference>
<dbReference type="OrthoDB" id="600868at2759"/>
<organism evidence="4 5">
    <name type="scientific">Spirodela intermedia</name>
    <name type="common">Intermediate duckweed</name>
    <dbReference type="NCBI Taxonomy" id="51605"/>
    <lineage>
        <taxon>Eukaryota</taxon>
        <taxon>Viridiplantae</taxon>
        <taxon>Streptophyta</taxon>
        <taxon>Embryophyta</taxon>
        <taxon>Tracheophyta</taxon>
        <taxon>Spermatophyta</taxon>
        <taxon>Magnoliopsida</taxon>
        <taxon>Liliopsida</taxon>
        <taxon>Araceae</taxon>
        <taxon>Lemnoideae</taxon>
        <taxon>Spirodela</taxon>
    </lineage>
</organism>
<dbReference type="GO" id="GO:0099402">
    <property type="term" value="P:plant organ development"/>
    <property type="evidence" value="ECO:0007669"/>
    <property type="project" value="UniProtKB-ARBA"/>
</dbReference>
<feature type="repeat" description="PPR" evidence="2">
    <location>
        <begin position="311"/>
        <end position="345"/>
    </location>
</feature>
<dbReference type="InterPro" id="IPR046960">
    <property type="entry name" value="PPR_At4g14850-like_plant"/>
</dbReference>
<evidence type="ECO:0000256" key="1">
    <source>
        <dbReference type="ARBA" id="ARBA00022737"/>
    </source>
</evidence>
<reference evidence="4" key="1">
    <citation type="submission" date="2020-02" db="EMBL/GenBank/DDBJ databases">
        <authorList>
            <person name="Scholz U."/>
            <person name="Mascher M."/>
            <person name="Fiebig A."/>
        </authorList>
    </citation>
    <scope>NUCLEOTIDE SEQUENCE</scope>
</reference>
<dbReference type="AlphaFoldDB" id="A0A7I8LJY3"/>
<proteinExistence type="predicted"/>
<dbReference type="Pfam" id="PF01535">
    <property type="entry name" value="PPR"/>
    <property type="match status" value="5"/>
</dbReference>
<evidence type="ECO:0000256" key="2">
    <source>
        <dbReference type="PROSITE-ProRule" id="PRU00708"/>
    </source>
</evidence>
<dbReference type="PROSITE" id="PS51375">
    <property type="entry name" value="PPR"/>
    <property type="match status" value="3"/>
</dbReference>
<keyword evidence="1" id="KW-0677">Repeat</keyword>